<evidence type="ECO:0008006" key="4">
    <source>
        <dbReference type="Google" id="ProtNLM"/>
    </source>
</evidence>
<dbReference type="EMBL" id="GGFL01012875">
    <property type="protein sequence ID" value="MBW77053.1"/>
    <property type="molecule type" value="Transcribed_RNA"/>
</dbReference>
<accession>A0A2M4DHM3</accession>
<keyword evidence="1" id="KW-1133">Transmembrane helix</keyword>
<reference evidence="3" key="1">
    <citation type="submission" date="2018-01" db="EMBL/GenBank/DDBJ databases">
        <title>An insight into the sialome of Amazonian anophelines.</title>
        <authorList>
            <person name="Ribeiro J.M."/>
            <person name="Scarpassa V."/>
            <person name="Calvo E."/>
        </authorList>
    </citation>
    <scope>NUCLEOTIDE SEQUENCE</scope>
</reference>
<keyword evidence="2" id="KW-0732">Signal</keyword>
<protein>
    <recommendedName>
        <fullName evidence="4">Secreted protein</fullName>
    </recommendedName>
</protein>
<proteinExistence type="predicted"/>
<evidence type="ECO:0000256" key="2">
    <source>
        <dbReference type="SAM" id="SignalP"/>
    </source>
</evidence>
<name>A0A2M4DHM3_ANODA</name>
<evidence type="ECO:0000313" key="3">
    <source>
        <dbReference type="EMBL" id="MBW77053.1"/>
    </source>
</evidence>
<dbReference type="AlphaFoldDB" id="A0A2M4DHM3"/>
<sequence>MCSSVVSSFFLLFYFLSVINSLDNCLNCLNCYFGIGFCCTVLCYTTRISYRSERGREREREKVEKLIIMQRSSKYFKKV</sequence>
<feature type="chain" id="PRO_5014708097" description="Secreted protein" evidence="2">
    <location>
        <begin position="22"/>
        <end position="79"/>
    </location>
</feature>
<keyword evidence="1" id="KW-0472">Membrane</keyword>
<feature type="transmembrane region" description="Helical" evidence="1">
    <location>
        <begin position="31"/>
        <end position="50"/>
    </location>
</feature>
<evidence type="ECO:0000256" key="1">
    <source>
        <dbReference type="SAM" id="Phobius"/>
    </source>
</evidence>
<organism evidence="3">
    <name type="scientific">Anopheles darlingi</name>
    <name type="common">Mosquito</name>
    <dbReference type="NCBI Taxonomy" id="43151"/>
    <lineage>
        <taxon>Eukaryota</taxon>
        <taxon>Metazoa</taxon>
        <taxon>Ecdysozoa</taxon>
        <taxon>Arthropoda</taxon>
        <taxon>Hexapoda</taxon>
        <taxon>Insecta</taxon>
        <taxon>Pterygota</taxon>
        <taxon>Neoptera</taxon>
        <taxon>Endopterygota</taxon>
        <taxon>Diptera</taxon>
        <taxon>Nematocera</taxon>
        <taxon>Culicoidea</taxon>
        <taxon>Culicidae</taxon>
        <taxon>Anophelinae</taxon>
        <taxon>Anopheles</taxon>
    </lineage>
</organism>
<feature type="signal peptide" evidence="2">
    <location>
        <begin position="1"/>
        <end position="21"/>
    </location>
</feature>
<keyword evidence="1" id="KW-0812">Transmembrane</keyword>